<dbReference type="AlphaFoldDB" id="E6K0G8"/>
<feature type="transmembrane region" description="Helical" evidence="1">
    <location>
        <begin position="89"/>
        <end position="110"/>
    </location>
</feature>
<evidence type="ECO:0000313" key="3">
    <source>
        <dbReference type="Proteomes" id="UP000004946"/>
    </source>
</evidence>
<dbReference type="PATRIC" id="fig|864564.6.peg.1402"/>
<dbReference type="EMBL" id="AEON01000001">
    <property type="protein sequence ID" value="EFT83306.1"/>
    <property type="molecule type" value="Genomic_DNA"/>
</dbReference>
<keyword evidence="1" id="KW-1133">Transmembrane helix</keyword>
<keyword evidence="1" id="KW-0472">Membrane</keyword>
<dbReference type="Pfam" id="PF19478">
    <property type="entry name" value="TrbL_2"/>
    <property type="match status" value="1"/>
</dbReference>
<keyword evidence="1" id="KW-0812">Transmembrane</keyword>
<name>E6K0G8_PARDN</name>
<dbReference type="KEGG" id="pdo:PSDT_1275"/>
<sequence>MDFSWIDNGLVGMLNAISSQLDKDTIGLLSQTPAGKYPDAYKTATSISTQAVKPVAMTILAIVFTLEIIKVSKHVDETGDRGVRMIVSALIKIIIIYMAAMVRGGLFCVFSGRRGATGAGCRPMRAFLTVEGYGLSVFDCGGRYWMFGMGVG</sequence>
<dbReference type="InterPro" id="IPR045798">
    <property type="entry name" value="TrbL_Firmicutes"/>
</dbReference>
<accession>E6K0G8</accession>
<comment type="caution">
    <text evidence="2">The sequence shown here is derived from an EMBL/GenBank/DDBJ whole genome shotgun (WGS) entry which is preliminary data.</text>
</comment>
<proteinExistence type="predicted"/>
<evidence type="ECO:0000256" key="1">
    <source>
        <dbReference type="SAM" id="Phobius"/>
    </source>
</evidence>
<gene>
    <name evidence="2" type="ORF">HMPREF0620_0311</name>
</gene>
<reference evidence="2 3" key="1">
    <citation type="submission" date="2010-12" db="EMBL/GenBank/DDBJ databases">
        <authorList>
            <person name="Muzny D."/>
            <person name="Qin X."/>
            <person name="Buhay C."/>
            <person name="Dugan-Rocha S."/>
            <person name="Ding Y."/>
            <person name="Chen G."/>
            <person name="Hawes A."/>
            <person name="Holder M."/>
            <person name="Jhangiani S."/>
            <person name="Johnson A."/>
            <person name="Khan Z."/>
            <person name="Li Z."/>
            <person name="Liu W."/>
            <person name="Liu X."/>
            <person name="Perez L."/>
            <person name="Shen H."/>
            <person name="Wang Q."/>
            <person name="Watt J."/>
            <person name="Xi L."/>
            <person name="Xin Y."/>
            <person name="Zhou J."/>
            <person name="Deng J."/>
            <person name="Jiang H."/>
            <person name="Liu Y."/>
            <person name="Qu J."/>
            <person name="Song X.-Z."/>
            <person name="Zhang L."/>
            <person name="Villasana D."/>
            <person name="Johnson A."/>
            <person name="Liu J."/>
            <person name="Liyanage D."/>
            <person name="Lorensuhewa L."/>
            <person name="Robinson T."/>
            <person name="Song A."/>
            <person name="Song B.-B."/>
            <person name="Dinh H."/>
            <person name="Thornton R."/>
            <person name="Coyle M."/>
            <person name="Francisco L."/>
            <person name="Jackson L."/>
            <person name="Javaid M."/>
            <person name="Korchina V."/>
            <person name="Kovar C."/>
            <person name="Mata R."/>
            <person name="Mathew T."/>
            <person name="Ngo R."/>
            <person name="Nguyen L."/>
            <person name="Nguyen N."/>
            <person name="Okwuonu G."/>
            <person name="Ongeri F."/>
            <person name="Pham C."/>
            <person name="Simmons D."/>
            <person name="Wilczek-Boney K."/>
            <person name="Hale W."/>
            <person name="Jakkamsetti A."/>
            <person name="Pham P."/>
            <person name="Ruth R."/>
            <person name="San Lucas F."/>
            <person name="Warren J."/>
            <person name="Zhang J."/>
            <person name="Zhao Z."/>
            <person name="Zhou C."/>
            <person name="Zhu D."/>
            <person name="Lee S."/>
            <person name="Bess C."/>
            <person name="Blankenburg K."/>
            <person name="Forbes L."/>
            <person name="Fu Q."/>
            <person name="Gubbala S."/>
            <person name="Hirani K."/>
            <person name="Jayaseelan J.C."/>
            <person name="Lara F."/>
            <person name="Munidasa M."/>
            <person name="Palculict T."/>
            <person name="Patil S."/>
            <person name="Pu L.-L."/>
            <person name="Saada N."/>
            <person name="Tang L."/>
            <person name="Weissenberger G."/>
            <person name="Zhu Y."/>
            <person name="Hemphill L."/>
            <person name="Shang Y."/>
            <person name="Youmans B."/>
            <person name="Ayvaz T."/>
            <person name="Ross M."/>
            <person name="Santibanez J."/>
            <person name="Aqrawi P."/>
            <person name="Gross S."/>
            <person name="Joshi V."/>
            <person name="Fowler G."/>
            <person name="Nazareth L."/>
            <person name="Reid J."/>
            <person name="Worley K."/>
            <person name="Petrosino J."/>
            <person name="Highlander S."/>
            <person name="Gibbs R."/>
        </authorList>
    </citation>
    <scope>NUCLEOTIDE SEQUENCE [LARGE SCALE GENOMIC DNA]</scope>
    <source>
        <strain evidence="2 3">DSM 10105</strain>
    </source>
</reference>
<dbReference type="RefSeq" id="WP_006288735.1">
    <property type="nucleotide sequence ID" value="NZ_AP012333.1"/>
</dbReference>
<dbReference type="Proteomes" id="UP000004946">
    <property type="component" value="Chromosome"/>
</dbReference>
<dbReference type="HOGENOM" id="CLU_1720584_0_0_11"/>
<protein>
    <submittedName>
        <fullName evidence="2">Uncharacterized protein</fullName>
    </submittedName>
</protein>
<keyword evidence="3" id="KW-1185">Reference proteome</keyword>
<organism evidence="2 3">
    <name type="scientific">Parascardovia denticolens DSM 10105 = JCM 12538</name>
    <dbReference type="NCBI Taxonomy" id="864564"/>
    <lineage>
        <taxon>Bacteria</taxon>
        <taxon>Bacillati</taxon>
        <taxon>Actinomycetota</taxon>
        <taxon>Actinomycetes</taxon>
        <taxon>Bifidobacteriales</taxon>
        <taxon>Bifidobacteriaceae</taxon>
        <taxon>Parascardovia</taxon>
    </lineage>
</organism>
<evidence type="ECO:0000313" key="2">
    <source>
        <dbReference type="EMBL" id="EFT83306.1"/>
    </source>
</evidence>